<comment type="caution">
    <text evidence="2">The sequence shown here is derived from an EMBL/GenBank/DDBJ whole genome shotgun (WGS) entry which is preliminary data.</text>
</comment>
<feature type="compositionally biased region" description="Basic residues" evidence="1">
    <location>
        <begin position="23"/>
        <end position="32"/>
    </location>
</feature>
<sequence length="118" mass="13716">MEEGKSMIFIAPTSFVFSSLIKQMKKKKKIRKRKEEKGKKKMKKSWKKKGGDRGGKEEEQEEEKLEKEKGRKGRSRAVGYQVRDPGFESQSGPNQFFIAPPCPHSTKWVARSLNTRRK</sequence>
<evidence type="ECO:0000313" key="3">
    <source>
        <dbReference type="Proteomes" id="UP000735302"/>
    </source>
</evidence>
<organism evidence="2 3">
    <name type="scientific">Plakobranchus ocellatus</name>
    <dbReference type="NCBI Taxonomy" id="259542"/>
    <lineage>
        <taxon>Eukaryota</taxon>
        <taxon>Metazoa</taxon>
        <taxon>Spiralia</taxon>
        <taxon>Lophotrochozoa</taxon>
        <taxon>Mollusca</taxon>
        <taxon>Gastropoda</taxon>
        <taxon>Heterobranchia</taxon>
        <taxon>Euthyneura</taxon>
        <taxon>Panpulmonata</taxon>
        <taxon>Sacoglossa</taxon>
        <taxon>Placobranchoidea</taxon>
        <taxon>Plakobranchidae</taxon>
        <taxon>Plakobranchus</taxon>
    </lineage>
</organism>
<accession>A0AAV3YHX1</accession>
<keyword evidence="3" id="KW-1185">Reference proteome</keyword>
<gene>
    <name evidence="2" type="ORF">PoB_000930600</name>
</gene>
<dbReference type="AlphaFoldDB" id="A0AAV3YHX1"/>
<dbReference type="Proteomes" id="UP000735302">
    <property type="component" value="Unassembled WGS sequence"/>
</dbReference>
<name>A0AAV3YHX1_9GAST</name>
<proteinExistence type="predicted"/>
<protein>
    <submittedName>
        <fullName evidence="2">Fatty acid-binding protein 1</fullName>
    </submittedName>
</protein>
<reference evidence="2 3" key="1">
    <citation type="journal article" date="2021" name="Elife">
        <title>Chloroplast acquisition without the gene transfer in kleptoplastic sea slugs, Plakobranchus ocellatus.</title>
        <authorList>
            <person name="Maeda T."/>
            <person name="Takahashi S."/>
            <person name="Yoshida T."/>
            <person name="Shimamura S."/>
            <person name="Takaki Y."/>
            <person name="Nagai Y."/>
            <person name="Toyoda A."/>
            <person name="Suzuki Y."/>
            <person name="Arimoto A."/>
            <person name="Ishii H."/>
            <person name="Satoh N."/>
            <person name="Nishiyama T."/>
            <person name="Hasebe M."/>
            <person name="Maruyama T."/>
            <person name="Minagawa J."/>
            <person name="Obokata J."/>
            <person name="Shigenobu S."/>
        </authorList>
    </citation>
    <scope>NUCLEOTIDE SEQUENCE [LARGE SCALE GENOMIC DNA]</scope>
</reference>
<evidence type="ECO:0000313" key="2">
    <source>
        <dbReference type="EMBL" id="GFN82800.1"/>
    </source>
</evidence>
<dbReference type="EMBL" id="BLXT01001037">
    <property type="protein sequence ID" value="GFN82800.1"/>
    <property type="molecule type" value="Genomic_DNA"/>
</dbReference>
<evidence type="ECO:0000256" key="1">
    <source>
        <dbReference type="SAM" id="MobiDB-lite"/>
    </source>
</evidence>
<feature type="compositionally biased region" description="Basic residues" evidence="1">
    <location>
        <begin position="39"/>
        <end position="48"/>
    </location>
</feature>
<feature type="region of interest" description="Disordered" evidence="1">
    <location>
        <begin position="22"/>
        <end position="118"/>
    </location>
</feature>